<evidence type="ECO:0000256" key="1">
    <source>
        <dbReference type="SAM" id="SignalP"/>
    </source>
</evidence>
<feature type="chain" id="PRO_5041243824" evidence="1">
    <location>
        <begin position="20"/>
        <end position="270"/>
    </location>
</feature>
<dbReference type="EMBL" id="JAULSU010000003">
    <property type="protein sequence ID" value="KAK0624070.1"/>
    <property type="molecule type" value="Genomic_DNA"/>
</dbReference>
<feature type="signal peptide" evidence="1">
    <location>
        <begin position="1"/>
        <end position="19"/>
    </location>
</feature>
<evidence type="ECO:0000313" key="3">
    <source>
        <dbReference type="Proteomes" id="UP001175000"/>
    </source>
</evidence>
<gene>
    <name evidence="2" type="ORF">B0T14DRAFT_554063</name>
</gene>
<organism evidence="2 3">
    <name type="scientific">Immersiella caudata</name>
    <dbReference type="NCBI Taxonomy" id="314043"/>
    <lineage>
        <taxon>Eukaryota</taxon>
        <taxon>Fungi</taxon>
        <taxon>Dikarya</taxon>
        <taxon>Ascomycota</taxon>
        <taxon>Pezizomycotina</taxon>
        <taxon>Sordariomycetes</taxon>
        <taxon>Sordariomycetidae</taxon>
        <taxon>Sordariales</taxon>
        <taxon>Lasiosphaeriaceae</taxon>
        <taxon>Immersiella</taxon>
    </lineage>
</organism>
<keyword evidence="3" id="KW-1185">Reference proteome</keyword>
<dbReference type="AlphaFoldDB" id="A0AA39WYR3"/>
<name>A0AA39WYR3_9PEZI</name>
<sequence>MKLFAFLWALSWTIAGVSAYDLYGGYERLIYYNAYRMDWAKTGGDKRMTIGGGCVSKKGAGKPCNLLEFVEYINVWNSLTEGKRPLTSLPGMPANFDYEDIKKDDVGKLAIAMRNHGITGVYDCLKINKEVSGRNDVDGLFGKMGQFIAGAQHANGVPANAIESAKSAINVWADLRKWAMNAAFEDHLRKDFPAAFADTDPKTGYKPLVKDVGDTGETVKTFNKDDALPRIKQVDPKYKISKDYDAFKKADPGHSEKVELADQVKNSVGC</sequence>
<accession>A0AA39WYR3</accession>
<comment type="caution">
    <text evidence="2">The sequence shown here is derived from an EMBL/GenBank/DDBJ whole genome shotgun (WGS) entry which is preliminary data.</text>
</comment>
<dbReference type="Proteomes" id="UP001175000">
    <property type="component" value="Unassembled WGS sequence"/>
</dbReference>
<evidence type="ECO:0000313" key="2">
    <source>
        <dbReference type="EMBL" id="KAK0624070.1"/>
    </source>
</evidence>
<reference evidence="2" key="1">
    <citation type="submission" date="2023-06" db="EMBL/GenBank/DDBJ databases">
        <title>Genome-scale phylogeny and comparative genomics of the fungal order Sordariales.</title>
        <authorList>
            <consortium name="Lawrence Berkeley National Laboratory"/>
            <person name="Hensen N."/>
            <person name="Bonometti L."/>
            <person name="Westerberg I."/>
            <person name="Brannstrom I.O."/>
            <person name="Guillou S."/>
            <person name="Cros-Aarteil S."/>
            <person name="Calhoun S."/>
            <person name="Haridas S."/>
            <person name="Kuo A."/>
            <person name="Mondo S."/>
            <person name="Pangilinan J."/>
            <person name="Riley R."/>
            <person name="Labutti K."/>
            <person name="Andreopoulos B."/>
            <person name="Lipzen A."/>
            <person name="Chen C."/>
            <person name="Yanf M."/>
            <person name="Daum C."/>
            <person name="Ng V."/>
            <person name="Clum A."/>
            <person name="Steindorff A."/>
            <person name="Ohm R."/>
            <person name="Martin F."/>
            <person name="Silar P."/>
            <person name="Natvig D."/>
            <person name="Lalanne C."/>
            <person name="Gautier V."/>
            <person name="Ament-Velasquez S.L."/>
            <person name="Kruys A."/>
            <person name="Hutchinson M.I."/>
            <person name="Powell A.J."/>
            <person name="Barry K."/>
            <person name="Miller A.N."/>
            <person name="Grigoriev I.V."/>
            <person name="Debuchy R."/>
            <person name="Gladieux P."/>
            <person name="Thoren M.H."/>
            <person name="Johannesson H."/>
        </authorList>
    </citation>
    <scope>NUCLEOTIDE SEQUENCE</scope>
    <source>
        <strain evidence="2">CBS 606.72</strain>
    </source>
</reference>
<proteinExistence type="predicted"/>
<protein>
    <submittedName>
        <fullName evidence="2">Uncharacterized protein</fullName>
    </submittedName>
</protein>
<keyword evidence="1" id="KW-0732">Signal</keyword>